<dbReference type="InterPro" id="IPR016208">
    <property type="entry name" value="Ald_Oxase/xanthine_DH-like"/>
</dbReference>
<evidence type="ECO:0000256" key="2">
    <source>
        <dbReference type="ARBA" id="ARBA00023002"/>
    </source>
</evidence>
<protein>
    <submittedName>
        <fullName evidence="4">Unannotated protein</fullName>
    </submittedName>
</protein>
<dbReference type="GO" id="GO:0016491">
    <property type="term" value="F:oxidoreductase activity"/>
    <property type="evidence" value="ECO:0007669"/>
    <property type="project" value="UniProtKB-KW"/>
</dbReference>
<dbReference type="Pfam" id="PF02738">
    <property type="entry name" value="MoCoBD_1"/>
    <property type="match status" value="1"/>
</dbReference>
<dbReference type="PANTHER" id="PTHR11908">
    <property type="entry name" value="XANTHINE DEHYDROGENASE"/>
    <property type="match status" value="1"/>
</dbReference>
<sequence>MTMVGDSIARSDAGAKVQGGAMYGVDHREVGMLHGAILRSPVAAGRIVSLDTSAAEALAGVYLVCSAADQPETMAGWVLKDQRLFATGNVRFEGEPIALVVAEDRATALAGVAAIALVIDELPGVDLETACSSEARVIHPDWQSYVPAGGEAADYPRRGNVAAEMRAEPAGVDEAFARAAQVIEDRFTTNRQYQAYLEPKAAVATYADGRYTIHTSVQHPYNVRERVAQLLGVRVSAVRVVGKTIGGGFGGKLDASVEPIAAFAAKLTGRPVKIRNTRTEDILTCPSRENAIVTMRTALDADGVMIARDVTVEMDNGAFSAEMPWLASLPLHILGAIYELAGPTRVISRLWYTNTAPTGAFRGVGGTYLYMALEQHTDHIANTLLVDRLQFRRAHLIHDGSASLSGQVLGDAGILAEGYDELERVAPWQQVLADLKPWQGVGIASGVWMTNPMPGQATVKMNEDGTVHVITGATENGSGALTMGVTQIVAHELGVNAANVYVTMPDTDVSGYDAGSQGSRTTHIVGRAALDAAIEVKRQLFDVAANLLEADPADLTIVDGRVSVVGSPAVSIDIADVANAALWTVGAVAATSSYTSPAIPFDAGCGSGVLFTTMSTPTYHVHMAVVEIDPVTGRVKIVRYVVIQEVGRAINPVGVRGQIQGAVTQGIGLALYESLRIGADCRYLERSLEAYRLPLALDIPEVEIVLMEHPDTNGPFGAKGVAEPAVVFAPAAIINAVSHALGRSITALPVTPEEVLSIIEEIEGEA</sequence>
<dbReference type="SUPFAM" id="SSF54665">
    <property type="entry name" value="CO dehydrogenase molybdoprotein N-domain-like"/>
    <property type="match status" value="1"/>
</dbReference>
<evidence type="ECO:0000313" key="4">
    <source>
        <dbReference type="EMBL" id="CAB4892323.1"/>
    </source>
</evidence>
<dbReference type="InterPro" id="IPR036856">
    <property type="entry name" value="Ald_Oxase/Xan_DH_a/b_sf"/>
</dbReference>
<dbReference type="Pfam" id="PF01315">
    <property type="entry name" value="Ald_Xan_dh_C"/>
    <property type="match status" value="1"/>
</dbReference>
<keyword evidence="1" id="KW-0500">Molybdenum</keyword>
<reference evidence="4" key="1">
    <citation type="submission" date="2020-05" db="EMBL/GenBank/DDBJ databases">
        <authorList>
            <person name="Chiriac C."/>
            <person name="Salcher M."/>
            <person name="Ghai R."/>
            <person name="Kavagutti S V."/>
        </authorList>
    </citation>
    <scope>NUCLEOTIDE SEQUENCE</scope>
</reference>
<evidence type="ECO:0000256" key="1">
    <source>
        <dbReference type="ARBA" id="ARBA00022505"/>
    </source>
</evidence>
<dbReference type="Gene3D" id="3.90.1170.50">
    <property type="entry name" value="Aldehyde oxidase/xanthine dehydrogenase, a/b hammerhead"/>
    <property type="match status" value="1"/>
</dbReference>
<dbReference type="SUPFAM" id="SSF56003">
    <property type="entry name" value="Molybdenum cofactor-binding domain"/>
    <property type="match status" value="1"/>
</dbReference>
<evidence type="ECO:0000259" key="3">
    <source>
        <dbReference type="SMART" id="SM01008"/>
    </source>
</evidence>
<name>A0A6J7FKZ8_9ZZZZ</name>
<gene>
    <name evidence="4" type="ORF">UFOPK3376_02939</name>
</gene>
<proteinExistence type="predicted"/>
<feature type="domain" description="Aldehyde oxidase/xanthine dehydrogenase a/b hammerhead" evidence="3">
    <location>
        <begin position="18"/>
        <end position="123"/>
    </location>
</feature>
<dbReference type="InterPro" id="IPR008274">
    <property type="entry name" value="AldOxase/xan_DH_MoCoBD1"/>
</dbReference>
<dbReference type="PANTHER" id="PTHR11908:SF132">
    <property type="entry name" value="ALDEHYDE OXIDASE 1-RELATED"/>
    <property type="match status" value="1"/>
</dbReference>
<dbReference type="InterPro" id="IPR046867">
    <property type="entry name" value="AldOxase/xan_DH_MoCoBD2"/>
</dbReference>
<dbReference type="SMART" id="SM01008">
    <property type="entry name" value="Ald_Xan_dh_C"/>
    <property type="match status" value="1"/>
</dbReference>
<accession>A0A6J7FKZ8</accession>
<dbReference type="Pfam" id="PF20256">
    <property type="entry name" value="MoCoBD_2"/>
    <property type="match status" value="1"/>
</dbReference>
<keyword evidence="2" id="KW-0560">Oxidoreductase</keyword>
<dbReference type="AlphaFoldDB" id="A0A6J7FKZ8"/>
<dbReference type="EMBL" id="CAFBLP010000118">
    <property type="protein sequence ID" value="CAB4892323.1"/>
    <property type="molecule type" value="Genomic_DNA"/>
</dbReference>
<dbReference type="GO" id="GO:0005506">
    <property type="term" value="F:iron ion binding"/>
    <property type="evidence" value="ECO:0007669"/>
    <property type="project" value="InterPro"/>
</dbReference>
<dbReference type="InterPro" id="IPR000674">
    <property type="entry name" value="Ald_Oxase/Xan_DH_a/b"/>
</dbReference>
<organism evidence="4">
    <name type="scientific">freshwater metagenome</name>
    <dbReference type="NCBI Taxonomy" id="449393"/>
    <lineage>
        <taxon>unclassified sequences</taxon>
        <taxon>metagenomes</taxon>
        <taxon>ecological metagenomes</taxon>
    </lineage>
</organism>
<dbReference type="Gene3D" id="3.30.365.10">
    <property type="entry name" value="Aldehyde oxidase/xanthine dehydrogenase, molybdopterin binding domain"/>
    <property type="match status" value="4"/>
</dbReference>
<dbReference type="InterPro" id="IPR037165">
    <property type="entry name" value="AldOxase/xan_DH_Mopterin-bd_sf"/>
</dbReference>